<protein>
    <submittedName>
        <fullName evidence="2">Uncharacterized protein</fullName>
    </submittedName>
</protein>
<dbReference type="PANTHER" id="PTHR35358">
    <property type="entry name" value="OS06G0711100 PROTEIN"/>
    <property type="match status" value="1"/>
</dbReference>
<feature type="compositionally biased region" description="Basic residues" evidence="1">
    <location>
        <begin position="1"/>
        <end position="11"/>
    </location>
</feature>
<dbReference type="AlphaFoldDB" id="A0A830BIE9"/>
<evidence type="ECO:0000313" key="2">
    <source>
        <dbReference type="EMBL" id="GFP87370.1"/>
    </source>
</evidence>
<comment type="caution">
    <text evidence="2">The sequence shown here is derived from an EMBL/GenBank/DDBJ whole genome shotgun (WGS) entry which is preliminary data.</text>
</comment>
<keyword evidence="3" id="KW-1185">Reference proteome</keyword>
<feature type="compositionally biased region" description="Polar residues" evidence="1">
    <location>
        <begin position="48"/>
        <end position="73"/>
    </location>
</feature>
<dbReference type="Pfam" id="PF05278">
    <property type="entry name" value="PEARLI-4"/>
    <property type="match status" value="1"/>
</dbReference>
<organism evidence="2 3">
    <name type="scientific">Phtheirospermum japonicum</name>
    <dbReference type="NCBI Taxonomy" id="374723"/>
    <lineage>
        <taxon>Eukaryota</taxon>
        <taxon>Viridiplantae</taxon>
        <taxon>Streptophyta</taxon>
        <taxon>Embryophyta</taxon>
        <taxon>Tracheophyta</taxon>
        <taxon>Spermatophyta</taxon>
        <taxon>Magnoliopsida</taxon>
        <taxon>eudicotyledons</taxon>
        <taxon>Gunneridae</taxon>
        <taxon>Pentapetalae</taxon>
        <taxon>asterids</taxon>
        <taxon>lamiids</taxon>
        <taxon>Lamiales</taxon>
        <taxon>Orobanchaceae</taxon>
        <taxon>Orobanchaceae incertae sedis</taxon>
        <taxon>Phtheirospermum</taxon>
    </lineage>
</organism>
<sequence>MAGRGKKRGRPRKDEPAEETYQDSISINDSKDEEELVPSPALPRYPTRYSSRANLSQSAIQNASSSFNSQAPAGSSRYPNPDAHTLPNPTKPNVDGPYQSGSINWSALISEHAKDLKPHNNVDAEDSINVTEFAKGFHDDMDEDPDEEEEVESSLEPGFVYVNKHKVKSEMAPLLTRIFDKYGDITIGTDLESPNSVSYYLQQLCHVCEQLEKTNFLELKRLELETIIADVRDFERAKMNVGWLIEKLDFISRTWFNFRRYYDLKQEVGKIDVTIGSMEKQLDVHKSQLLDIQQKIGDGEKELEAKKAQAQRIRNVVVDTNAGVKTLATQNLVVGLI</sequence>
<dbReference type="OrthoDB" id="913055at2759"/>
<evidence type="ECO:0000256" key="1">
    <source>
        <dbReference type="SAM" id="MobiDB-lite"/>
    </source>
</evidence>
<evidence type="ECO:0000313" key="3">
    <source>
        <dbReference type="Proteomes" id="UP000653305"/>
    </source>
</evidence>
<dbReference type="InterPro" id="IPR007942">
    <property type="entry name" value="PLipase-like"/>
</dbReference>
<accession>A0A830BIE9</accession>
<dbReference type="EMBL" id="BMAC01000142">
    <property type="protein sequence ID" value="GFP87370.1"/>
    <property type="molecule type" value="Genomic_DNA"/>
</dbReference>
<reference evidence="2" key="1">
    <citation type="submission" date="2020-07" db="EMBL/GenBank/DDBJ databases">
        <title>Ethylene signaling mediates host invasion by parasitic plants.</title>
        <authorList>
            <person name="Yoshida S."/>
        </authorList>
    </citation>
    <scope>NUCLEOTIDE SEQUENCE</scope>
    <source>
        <strain evidence="2">Okayama</strain>
    </source>
</reference>
<name>A0A830BIE9_9LAMI</name>
<dbReference type="PANTHER" id="PTHR35358:SF10">
    <property type="entry name" value="PLANT PHOSPHOLIPASE-LIKE PROTEIN"/>
    <property type="match status" value="1"/>
</dbReference>
<feature type="region of interest" description="Disordered" evidence="1">
    <location>
        <begin position="1"/>
        <end position="99"/>
    </location>
</feature>
<gene>
    <name evidence="2" type="ORF">PHJA_000880700</name>
</gene>
<dbReference type="Proteomes" id="UP000653305">
    <property type="component" value="Unassembled WGS sequence"/>
</dbReference>
<proteinExistence type="predicted"/>